<accession>A0AAW3I1X6</accession>
<proteinExistence type="predicted"/>
<dbReference type="RefSeq" id="WP_050448746.1">
    <property type="nucleotide sequence ID" value="NZ_LGVG01000030.1"/>
</dbReference>
<name>A0AAW3I1X6_9BURK</name>
<evidence type="ECO:0000313" key="2">
    <source>
        <dbReference type="EMBL" id="KNE25832.1"/>
    </source>
</evidence>
<gene>
    <name evidence="2" type="ORF">AFM18_20635</name>
</gene>
<keyword evidence="1" id="KW-0812">Transmembrane</keyword>
<reference evidence="2 3" key="1">
    <citation type="submission" date="2015-07" db="EMBL/GenBank/DDBJ databases">
        <title>Draft genome of Achromobacter spanius.</title>
        <authorList>
            <person name="Wang X."/>
        </authorList>
    </citation>
    <scope>NUCLEOTIDE SEQUENCE [LARGE SCALE GENOMIC DNA]</scope>
    <source>
        <strain evidence="2 3">CGMCC9173</strain>
    </source>
</reference>
<sequence length="81" mass="9405">MFLILYIAFGIVTYVLSWILATAGMLRLLEIHSVFDRLLPDTNWWFLLLLAGSLYVFWDAAQNFVTVVLKRLIWSPDDGKI</sequence>
<organism evidence="2 3">
    <name type="scientific">Achromobacter spanius</name>
    <dbReference type="NCBI Taxonomy" id="217203"/>
    <lineage>
        <taxon>Bacteria</taxon>
        <taxon>Pseudomonadati</taxon>
        <taxon>Pseudomonadota</taxon>
        <taxon>Betaproteobacteria</taxon>
        <taxon>Burkholderiales</taxon>
        <taxon>Alcaligenaceae</taxon>
        <taxon>Achromobacter</taxon>
    </lineage>
</organism>
<feature type="transmembrane region" description="Helical" evidence="1">
    <location>
        <begin position="38"/>
        <end position="58"/>
    </location>
</feature>
<dbReference type="AlphaFoldDB" id="A0AAW3I1X6"/>
<evidence type="ECO:0000313" key="3">
    <source>
        <dbReference type="Proteomes" id="UP000037511"/>
    </source>
</evidence>
<comment type="caution">
    <text evidence="2">The sequence shown here is derived from an EMBL/GenBank/DDBJ whole genome shotgun (WGS) entry which is preliminary data.</text>
</comment>
<dbReference type="Proteomes" id="UP000037511">
    <property type="component" value="Unassembled WGS sequence"/>
</dbReference>
<protein>
    <submittedName>
        <fullName evidence="2">Uncharacterized protein</fullName>
    </submittedName>
</protein>
<feature type="transmembrane region" description="Helical" evidence="1">
    <location>
        <begin position="6"/>
        <end position="26"/>
    </location>
</feature>
<evidence type="ECO:0000256" key="1">
    <source>
        <dbReference type="SAM" id="Phobius"/>
    </source>
</evidence>
<dbReference type="EMBL" id="LGVG01000030">
    <property type="protein sequence ID" value="KNE25832.1"/>
    <property type="molecule type" value="Genomic_DNA"/>
</dbReference>
<keyword evidence="1" id="KW-1133">Transmembrane helix</keyword>
<keyword evidence="1" id="KW-0472">Membrane</keyword>